<accession>A0ABV5FWC4</accession>
<reference evidence="1 2" key="1">
    <citation type="submission" date="2024-09" db="EMBL/GenBank/DDBJ databases">
        <authorList>
            <person name="Sun Q."/>
            <person name="Mori K."/>
        </authorList>
    </citation>
    <scope>NUCLEOTIDE SEQUENCE [LARGE SCALE GENOMIC DNA]</scope>
    <source>
        <strain evidence="1 2">CCM 7609</strain>
    </source>
</reference>
<evidence type="ECO:0000313" key="2">
    <source>
        <dbReference type="Proteomes" id="UP001589575"/>
    </source>
</evidence>
<dbReference type="Proteomes" id="UP001589575">
    <property type="component" value="Unassembled WGS sequence"/>
</dbReference>
<organism evidence="1 2">
    <name type="scientific">Citricoccus parietis</name>
    <dbReference type="NCBI Taxonomy" id="592307"/>
    <lineage>
        <taxon>Bacteria</taxon>
        <taxon>Bacillati</taxon>
        <taxon>Actinomycetota</taxon>
        <taxon>Actinomycetes</taxon>
        <taxon>Micrococcales</taxon>
        <taxon>Micrococcaceae</taxon>
        <taxon>Citricoccus</taxon>
    </lineage>
</organism>
<proteinExistence type="predicted"/>
<comment type="caution">
    <text evidence="1">The sequence shown here is derived from an EMBL/GenBank/DDBJ whole genome shotgun (WGS) entry which is preliminary data.</text>
</comment>
<sequence>MGMIGSGAGGEHLVVGRASRRRQVFGLGRVVSAVLGGPAPTATCPGPGRDA</sequence>
<evidence type="ECO:0000313" key="1">
    <source>
        <dbReference type="EMBL" id="MFB9070965.1"/>
    </source>
</evidence>
<protein>
    <submittedName>
        <fullName evidence="1">Uncharacterized protein</fullName>
    </submittedName>
</protein>
<keyword evidence="2" id="KW-1185">Reference proteome</keyword>
<dbReference type="EMBL" id="JBHMFI010000001">
    <property type="protein sequence ID" value="MFB9070965.1"/>
    <property type="molecule type" value="Genomic_DNA"/>
</dbReference>
<gene>
    <name evidence="1" type="ORF">ACFFX0_07075</name>
</gene>
<name>A0ABV5FWC4_9MICC</name>